<proteinExistence type="predicted"/>
<evidence type="ECO:0000313" key="2">
    <source>
        <dbReference type="Proteomes" id="UP000076482"/>
    </source>
</evidence>
<dbReference type="PATRIC" id="fig|1396.532.peg.5399"/>
<protein>
    <submittedName>
        <fullName evidence="1">Uncharacterized protein</fullName>
    </submittedName>
</protein>
<organism evidence="1 2">
    <name type="scientific">Bacillus cereus</name>
    <dbReference type="NCBI Taxonomy" id="1396"/>
    <lineage>
        <taxon>Bacteria</taxon>
        <taxon>Bacillati</taxon>
        <taxon>Bacillota</taxon>
        <taxon>Bacilli</taxon>
        <taxon>Bacillales</taxon>
        <taxon>Bacillaceae</taxon>
        <taxon>Bacillus</taxon>
        <taxon>Bacillus cereus group</taxon>
    </lineage>
</organism>
<evidence type="ECO:0000313" key="1">
    <source>
        <dbReference type="EMBL" id="KZD54804.1"/>
    </source>
</evidence>
<sequence>MIGKPKNTEGKYVEGTTEVIYEYEKVEELNVPMDPKGSNNPKESLKGEFLKKSLCYKTQARKRNHYSGRFYVSCQDYY</sequence>
<name>A0A151UZ36_BACCE</name>
<gene>
    <name evidence="1" type="ORF">B4088_5595</name>
</gene>
<dbReference type="AlphaFoldDB" id="A0A151UZ36"/>
<reference evidence="1 2" key="1">
    <citation type="submission" date="2015-09" db="EMBL/GenBank/DDBJ databases">
        <title>Bacillus cereus food isolates.</title>
        <authorList>
            <person name="Boekhorst J."/>
        </authorList>
    </citation>
    <scope>NUCLEOTIDE SEQUENCE [LARGE SCALE GENOMIC DNA]</scope>
    <source>
        <strain evidence="1 2">B4088</strain>
    </source>
</reference>
<accession>A0A151UZ36</accession>
<dbReference type="EMBL" id="LJKE01000106">
    <property type="protein sequence ID" value="KZD54804.1"/>
    <property type="molecule type" value="Genomic_DNA"/>
</dbReference>
<dbReference type="Proteomes" id="UP000076482">
    <property type="component" value="Unassembled WGS sequence"/>
</dbReference>
<comment type="caution">
    <text evidence="1">The sequence shown here is derived from an EMBL/GenBank/DDBJ whole genome shotgun (WGS) entry which is preliminary data.</text>
</comment>